<dbReference type="SUPFAM" id="SSF51391">
    <property type="entry name" value="Thiamin phosphate synthase"/>
    <property type="match status" value="1"/>
</dbReference>
<evidence type="ECO:0000256" key="1">
    <source>
        <dbReference type="ARBA" id="ARBA00004948"/>
    </source>
</evidence>
<dbReference type="CDD" id="cd00564">
    <property type="entry name" value="TMP_TenI"/>
    <property type="match status" value="1"/>
</dbReference>
<reference evidence="4 5" key="1">
    <citation type="submission" date="2016-10" db="EMBL/GenBank/DDBJ databases">
        <authorList>
            <person name="de Groot N.N."/>
        </authorList>
    </citation>
    <scope>NUCLEOTIDE SEQUENCE [LARGE SCALE GENOMIC DNA]</scope>
    <source>
        <strain evidence="4 5">DSM 22489</strain>
    </source>
</reference>
<dbReference type="InterPro" id="IPR036206">
    <property type="entry name" value="ThiamineP_synth_sf"/>
</dbReference>
<dbReference type="Pfam" id="PF02581">
    <property type="entry name" value="TMP-TENI"/>
    <property type="match status" value="1"/>
</dbReference>
<feature type="domain" description="Thiamine phosphate synthase/TenI" evidence="3">
    <location>
        <begin position="22"/>
        <end position="209"/>
    </location>
</feature>
<dbReference type="InterPro" id="IPR022998">
    <property type="entry name" value="ThiamineP_synth_TenI"/>
</dbReference>
<evidence type="ECO:0000313" key="5">
    <source>
        <dbReference type="Proteomes" id="UP000236728"/>
    </source>
</evidence>
<dbReference type="EMBL" id="FNVA01000007">
    <property type="protein sequence ID" value="SEG61858.1"/>
    <property type="molecule type" value="Genomic_DNA"/>
</dbReference>
<sequence length="213" mass="21639">MAVIGITPGTVSASPQTLLRCAITPGTVARPAELAALARDWAASAIDFVQLREPSLPAGELYHAARAMLEAIASVGAATRLLVNSRADVAVASRAHGVHLTSRAGELTAQQVRELYAVAGLPRPIVGISCHAVEDVRRAVGQEADFAVFGPVFEKRVQGELVRGGSGLDLLREACAAAGETPVLALGGVTTENAASCLAAGAAGIAGIRLFGG</sequence>
<dbReference type="Gene3D" id="3.20.20.70">
    <property type="entry name" value="Aldolase class I"/>
    <property type="match status" value="1"/>
</dbReference>
<keyword evidence="5" id="KW-1185">Reference proteome</keyword>
<dbReference type="GO" id="GO:0005737">
    <property type="term" value="C:cytoplasm"/>
    <property type="evidence" value="ECO:0007669"/>
    <property type="project" value="TreeGrafter"/>
</dbReference>
<dbReference type="InterPro" id="IPR013785">
    <property type="entry name" value="Aldolase_TIM"/>
</dbReference>
<gene>
    <name evidence="4" type="ORF">SAMN05421819_3845</name>
</gene>
<dbReference type="GO" id="GO:0009228">
    <property type="term" value="P:thiamine biosynthetic process"/>
    <property type="evidence" value="ECO:0007669"/>
    <property type="project" value="UniProtKB-KW"/>
</dbReference>
<dbReference type="AlphaFoldDB" id="A0A1H6BMB8"/>
<evidence type="ECO:0000256" key="2">
    <source>
        <dbReference type="ARBA" id="ARBA00022977"/>
    </source>
</evidence>
<dbReference type="PANTHER" id="PTHR20857">
    <property type="entry name" value="THIAMINE-PHOSPHATE PYROPHOSPHORYLASE"/>
    <property type="match status" value="1"/>
</dbReference>
<protein>
    <submittedName>
        <fullName evidence="4">Thiamine-phosphate pyrophosphorylase</fullName>
    </submittedName>
</protein>
<evidence type="ECO:0000259" key="3">
    <source>
        <dbReference type="Pfam" id="PF02581"/>
    </source>
</evidence>
<evidence type="ECO:0000313" key="4">
    <source>
        <dbReference type="EMBL" id="SEG61858.1"/>
    </source>
</evidence>
<dbReference type="GO" id="GO:0004789">
    <property type="term" value="F:thiamine-phosphate diphosphorylase activity"/>
    <property type="evidence" value="ECO:0007669"/>
    <property type="project" value="TreeGrafter"/>
</dbReference>
<organism evidence="4 5">
    <name type="scientific">Bryocella elongata</name>
    <dbReference type="NCBI Taxonomy" id="863522"/>
    <lineage>
        <taxon>Bacteria</taxon>
        <taxon>Pseudomonadati</taxon>
        <taxon>Acidobacteriota</taxon>
        <taxon>Terriglobia</taxon>
        <taxon>Terriglobales</taxon>
        <taxon>Acidobacteriaceae</taxon>
        <taxon>Bryocella</taxon>
    </lineage>
</organism>
<dbReference type="OrthoDB" id="9812206at2"/>
<proteinExistence type="predicted"/>
<dbReference type="Proteomes" id="UP000236728">
    <property type="component" value="Unassembled WGS sequence"/>
</dbReference>
<name>A0A1H6BMB8_9BACT</name>
<accession>A0A1H6BMB8</accession>
<comment type="pathway">
    <text evidence="1">Cofactor biosynthesis; thiamine diphosphate biosynthesis.</text>
</comment>
<dbReference type="PANTHER" id="PTHR20857:SF15">
    <property type="entry name" value="THIAMINE-PHOSPHATE SYNTHASE"/>
    <property type="match status" value="1"/>
</dbReference>
<dbReference type="RefSeq" id="WP_160115240.1">
    <property type="nucleotide sequence ID" value="NZ_FNVA01000007.1"/>
</dbReference>
<keyword evidence="2" id="KW-0784">Thiamine biosynthesis</keyword>